<keyword evidence="2" id="KW-1185">Reference proteome</keyword>
<feature type="non-terminal residue" evidence="1">
    <location>
        <position position="721"/>
    </location>
</feature>
<organism evidence="1 2">
    <name type="scientific">Spiromyces aspiralis</name>
    <dbReference type="NCBI Taxonomy" id="68401"/>
    <lineage>
        <taxon>Eukaryota</taxon>
        <taxon>Fungi</taxon>
        <taxon>Fungi incertae sedis</taxon>
        <taxon>Zoopagomycota</taxon>
        <taxon>Kickxellomycotina</taxon>
        <taxon>Kickxellomycetes</taxon>
        <taxon>Kickxellales</taxon>
        <taxon>Kickxellaceae</taxon>
        <taxon>Spiromyces</taxon>
    </lineage>
</organism>
<evidence type="ECO:0000313" key="2">
    <source>
        <dbReference type="Proteomes" id="UP001145114"/>
    </source>
</evidence>
<accession>A0ACC1HP44</accession>
<gene>
    <name evidence="1" type="ORF">EV182_004300</name>
</gene>
<evidence type="ECO:0000313" key="1">
    <source>
        <dbReference type="EMBL" id="KAJ1678320.1"/>
    </source>
</evidence>
<comment type="caution">
    <text evidence="1">The sequence shown here is derived from an EMBL/GenBank/DDBJ whole genome shotgun (WGS) entry which is preliminary data.</text>
</comment>
<name>A0ACC1HP44_9FUNG</name>
<dbReference type="Proteomes" id="UP001145114">
    <property type="component" value="Unassembled WGS sequence"/>
</dbReference>
<reference evidence="1" key="1">
    <citation type="submission" date="2022-06" db="EMBL/GenBank/DDBJ databases">
        <title>Phylogenomic reconstructions and comparative analyses of Kickxellomycotina fungi.</title>
        <authorList>
            <person name="Reynolds N.K."/>
            <person name="Stajich J.E."/>
            <person name="Barry K."/>
            <person name="Grigoriev I.V."/>
            <person name="Crous P."/>
            <person name="Smith M.E."/>
        </authorList>
    </citation>
    <scope>NUCLEOTIDE SEQUENCE</scope>
    <source>
        <strain evidence="1">RSA 2271</strain>
    </source>
</reference>
<dbReference type="EMBL" id="JAMZIH010001290">
    <property type="protein sequence ID" value="KAJ1678320.1"/>
    <property type="molecule type" value="Genomic_DNA"/>
</dbReference>
<protein>
    <submittedName>
        <fullName evidence="1">Uncharacterized protein</fullName>
    </submittedName>
</protein>
<proteinExistence type="predicted"/>
<sequence length="721" mass="79747">MVPWRDRLRLLYLRESHTSVVGLRNVARSRGGCSRGVTFEEVEEGHAFDSDGAAASGGLFAYPGQCNLSGARYPIDLAGRIKRRYGDKWLVLLDAAALVPTTRLDLDDKGHDSDGPDFIVMSFYKVFGAPTGLGALFVKKAVVGDLDEKIYFGGGTVAAIAYDSEWQRYRDSISMRYEDGTPNYQAILSLEHAMNAFERNFGSLHSVSRHVQAISEYAYKRLVRLVHTNGRPMVRLYVESNGGQAIRQGKQGGTFAFNVMDARGQWVGYVELERLASLRGIALRVGGHCNPGCKQRWLEMDASDAQRIFDKGHVCWDDHDIVDGRPVGMVRISFGAMSSVQDVDSFVQFLQEYFANYTAKRDCAATATMDNRPSLVSPSITPNDWQAVGELTAMAIYPIKSCHSISITAGNSSSWPLAAAGFAFDRAWMLVRQSDHSPMTQKKYPEMAKILPRVDLARQALVVRHATNPDCGELVVPFYSLNTVPVDRVRVCGDVVTIDRSSSDEVSRWLSNVLGVSCYLAFDKSLLSPNPPLSHPPSPPPESHALDAKSGDSGDADKGDAAESRLCTRRKQANSLHSFANDGQYLLVNEASARQVADWVHEACPDGIDGSGKPLPNLGPLQYRPNIVVRGRRPFEEFNWEVIEIGSERFRVMGPCRRCQIMCNDQHTGIGSREPYLTLAKRCRLDGKVVFGLHLKHLPSSDRRYRASGAHLRLGDIVTVL</sequence>